<dbReference type="GO" id="GO:0015833">
    <property type="term" value="P:peptide transport"/>
    <property type="evidence" value="ECO:0007669"/>
    <property type="project" value="InterPro"/>
</dbReference>
<gene>
    <name evidence="6" type="ORF">S03H2_05141</name>
</gene>
<proteinExistence type="predicted"/>
<dbReference type="InterPro" id="IPR050319">
    <property type="entry name" value="ABC_transp_ATP-bind"/>
</dbReference>
<evidence type="ECO:0000256" key="2">
    <source>
        <dbReference type="ARBA" id="ARBA00022741"/>
    </source>
</evidence>
<feature type="domain" description="Oligopeptide/dipeptide ABC transporter C-terminal" evidence="5">
    <location>
        <begin position="96"/>
        <end position="163"/>
    </location>
</feature>
<organism evidence="6">
    <name type="scientific">marine sediment metagenome</name>
    <dbReference type="NCBI Taxonomy" id="412755"/>
    <lineage>
        <taxon>unclassified sequences</taxon>
        <taxon>metagenomes</taxon>
        <taxon>ecological metagenomes</taxon>
    </lineage>
</organism>
<dbReference type="NCBIfam" id="TIGR01727">
    <property type="entry name" value="oligo_HPY"/>
    <property type="match status" value="1"/>
</dbReference>
<evidence type="ECO:0000313" key="6">
    <source>
        <dbReference type="EMBL" id="GAH24276.1"/>
    </source>
</evidence>
<dbReference type="Pfam" id="PF08352">
    <property type="entry name" value="oligo_HPY"/>
    <property type="match status" value="1"/>
</dbReference>
<dbReference type="InterPro" id="IPR013563">
    <property type="entry name" value="Oligopep_ABC_C"/>
</dbReference>
<keyword evidence="3" id="KW-0067">ATP-binding</keyword>
<dbReference type="PANTHER" id="PTHR43776">
    <property type="entry name" value="TRANSPORT ATP-BINDING PROTEIN"/>
    <property type="match status" value="1"/>
</dbReference>
<evidence type="ECO:0000259" key="5">
    <source>
        <dbReference type="Pfam" id="PF08352"/>
    </source>
</evidence>
<reference evidence="6" key="1">
    <citation type="journal article" date="2014" name="Front. Microbiol.">
        <title>High frequency of phylogenetically diverse reductive dehalogenase-homologous genes in deep subseafloor sedimentary metagenomes.</title>
        <authorList>
            <person name="Kawai M."/>
            <person name="Futagami T."/>
            <person name="Toyoda A."/>
            <person name="Takaki Y."/>
            <person name="Nishi S."/>
            <person name="Hori S."/>
            <person name="Arai W."/>
            <person name="Tsubouchi T."/>
            <person name="Morono Y."/>
            <person name="Uchiyama I."/>
            <person name="Ito T."/>
            <person name="Fujiyama A."/>
            <person name="Inagaki F."/>
            <person name="Takami H."/>
        </authorList>
    </citation>
    <scope>NUCLEOTIDE SEQUENCE</scope>
    <source>
        <strain evidence="6">Expedition CK06-06</strain>
    </source>
</reference>
<evidence type="ECO:0008006" key="7">
    <source>
        <dbReference type="Google" id="ProtNLM"/>
    </source>
</evidence>
<dbReference type="InterPro" id="IPR027417">
    <property type="entry name" value="P-loop_NTPase"/>
</dbReference>
<feature type="domain" description="ABC transporter" evidence="4">
    <location>
        <begin position="4"/>
        <end position="44"/>
    </location>
</feature>
<dbReference type="AlphaFoldDB" id="X1DTB1"/>
<name>X1DTB1_9ZZZZ</name>
<protein>
    <recommendedName>
        <fullName evidence="7">ABC transporter domain-containing protein</fullName>
    </recommendedName>
</protein>
<keyword evidence="1" id="KW-0813">Transport</keyword>
<dbReference type="SUPFAM" id="SSF52540">
    <property type="entry name" value="P-loop containing nucleoside triphosphate hydrolases"/>
    <property type="match status" value="1"/>
</dbReference>
<keyword evidence="2" id="KW-0547">Nucleotide-binding</keyword>
<sequence>MVELPEDYIYKYPQMIGGGERQMVSIARALATDPSLVLLDEPTSALDVSIQAKIINMLIQFQKDFNLSYLFITHDLSLMRNVASSVAIMYLGKICENAKTSEFFRNPLHPYTQMLLSSIPVLSEEEEKVKPKKIKSIGEIPSPVDIPPGCSFHSRCQKKMDICSIEDPVMVEVSKGHTVRCHLYK</sequence>
<dbReference type="Gene3D" id="3.40.50.300">
    <property type="entry name" value="P-loop containing nucleotide triphosphate hydrolases"/>
    <property type="match status" value="1"/>
</dbReference>
<evidence type="ECO:0000256" key="3">
    <source>
        <dbReference type="ARBA" id="ARBA00022840"/>
    </source>
</evidence>
<dbReference type="InterPro" id="IPR003439">
    <property type="entry name" value="ABC_transporter-like_ATP-bd"/>
</dbReference>
<dbReference type="GO" id="GO:0016887">
    <property type="term" value="F:ATP hydrolysis activity"/>
    <property type="evidence" value="ECO:0007669"/>
    <property type="project" value="InterPro"/>
</dbReference>
<comment type="caution">
    <text evidence="6">The sequence shown here is derived from an EMBL/GenBank/DDBJ whole genome shotgun (WGS) entry which is preliminary data.</text>
</comment>
<dbReference type="EMBL" id="BARU01002112">
    <property type="protein sequence ID" value="GAH24276.1"/>
    <property type="molecule type" value="Genomic_DNA"/>
</dbReference>
<evidence type="ECO:0000256" key="1">
    <source>
        <dbReference type="ARBA" id="ARBA00022448"/>
    </source>
</evidence>
<dbReference type="Pfam" id="PF00005">
    <property type="entry name" value="ABC_tran"/>
    <property type="match status" value="1"/>
</dbReference>
<accession>X1DTB1</accession>
<evidence type="ECO:0000259" key="4">
    <source>
        <dbReference type="Pfam" id="PF00005"/>
    </source>
</evidence>
<dbReference type="GO" id="GO:0005524">
    <property type="term" value="F:ATP binding"/>
    <property type="evidence" value="ECO:0007669"/>
    <property type="project" value="UniProtKB-KW"/>
</dbReference>